<keyword evidence="2" id="KW-0805">Transcription regulation</keyword>
<dbReference type="Pfam" id="PF03466">
    <property type="entry name" value="LysR_substrate"/>
    <property type="match status" value="1"/>
</dbReference>
<dbReference type="SUPFAM" id="SSF46785">
    <property type="entry name" value="Winged helix' DNA-binding domain"/>
    <property type="match status" value="1"/>
</dbReference>
<evidence type="ECO:0000256" key="3">
    <source>
        <dbReference type="ARBA" id="ARBA00023125"/>
    </source>
</evidence>
<evidence type="ECO:0000256" key="2">
    <source>
        <dbReference type="ARBA" id="ARBA00023015"/>
    </source>
</evidence>
<protein>
    <submittedName>
        <fullName evidence="6">LysR family transcriptional regulator</fullName>
    </submittedName>
</protein>
<keyword evidence="4" id="KW-0804">Transcription</keyword>
<dbReference type="Gene3D" id="1.10.10.10">
    <property type="entry name" value="Winged helix-like DNA-binding domain superfamily/Winged helix DNA-binding domain"/>
    <property type="match status" value="1"/>
</dbReference>
<name>A0ABS8VT99_9PROT</name>
<dbReference type="InterPro" id="IPR005119">
    <property type="entry name" value="LysR_subst-bd"/>
</dbReference>
<dbReference type="InterPro" id="IPR000847">
    <property type="entry name" value="LysR_HTH_N"/>
</dbReference>
<dbReference type="InterPro" id="IPR036390">
    <property type="entry name" value="WH_DNA-bd_sf"/>
</dbReference>
<dbReference type="InterPro" id="IPR036388">
    <property type="entry name" value="WH-like_DNA-bd_sf"/>
</dbReference>
<dbReference type="PANTHER" id="PTHR30126:SF98">
    <property type="entry name" value="HTH-TYPE TRANSCRIPTIONAL ACTIVATOR BAUR"/>
    <property type="match status" value="1"/>
</dbReference>
<dbReference type="PROSITE" id="PS50931">
    <property type="entry name" value="HTH_LYSR"/>
    <property type="match status" value="1"/>
</dbReference>
<organism evidence="6 7">
    <name type="scientific">Acetobacter sicerae</name>
    <dbReference type="NCBI Taxonomy" id="85325"/>
    <lineage>
        <taxon>Bacteria</taxon>
        <taxon>Pseudomonadati</taxon>
        <taxon>Pseudomonadota</taxon>
        <taxon>Alphaproteobacteria</taxon>
        <taxon>Acetobacterales</taxon>
        <taxon>Acetobacteraceae</taxon>
        <taxon>Acetobacter</taxon>
    </lineage>
</organism>
<keyword evidence="3" id="KW-0238">DNA-binding</keyword>
<comment type="similarity">
    <text evidence="1">Belongs to the LysR transcriptional regulatory family.</text>
</comment>
<sequence>MHPTMETALSRISSSFPNRTTGFQGRIAEVDLRLLRVFTAVAEHGGFAAAEVALGKSKSAVSIDISSLEKRLNTTLCHRGRSGFALTPSGESVLDATRKLFDDIDSFQKRLNEASGTLSGRFRLYLPDTIQIHGETVLVRAIERFTVHYPDIYMDVRSATPREVEFAVLNGSATMGITLYPHQRPEMQTTPLFQEAASLYCGQRHPFFSMTDEDITRADLTAARMIEVSDATTSPRWDELRSEMNFSAAADNIDSRTLLILSGVYIGFLPDLFAEPMVAEGRLRRIAFDGLALTNSFYLLARPSQDSEPMTAAFRSVLNEVSR</sequence>
<accession>A0ABS8VT99</accession>
<dbReference type="PANTHER" id="PTHR30126">
    <property type="entry name" value="HTH-TYPE TRANSCRIPTIONAL REGULATOR"/>
    <property type="match status" value="1"/>
</dbReference>
<evidence type="ECO:0000256" key="1">
    <source>
        <dbReference type="ARBA" id="ARBA00009437"/>
    </source>
</evidence>
<evidence type="ECO:0000313" key="7">
    <source>
        <dbReference type="Proteomes" id="UP001521074"/>
    </source>
</evidence>
<dbReference type="Proteomes" id="UP001521074">
    <property type="component" value="Unassembled WGS sequence"/>
</dbReference>
<dbReference type="EMBL" id="JAJSOJ010000007">
    <property type="protein sequence ID" value="MCE0742749.1"/>
    <property type="molecule type" value="Genomic_DNA"/>
</dbReference>
<comment type="caution">
    <text evidence="6">The sequence shown here is derived from an EMBL/GenBank/DDBJ whole genome shotgun (WGS) entry which is preliminary data.</text>
</comment>
<reference evidence="6 7" key="1">
    <citation type="submission" date="2021-12" db="EMBL/GenBank/DDBJ databases">
        <title>Genome sequence of Acetobacter sicerae DmPark20a_162.</title>
        <authorList>
            <person name="Chaston J.M."/>
        </authorList>
    </citation>
    <scope>NUCLEOTIDE SEQUENCE [LARGE SCALE GENOMIC DNA]</scope>
    <source>
        <strain evidence="6 7">DmPark20a_162</strain>
    </source>
</reference>
<gene>
    <name evidence="6" type="ORF">LWC05_02400</name>
</gene>
<evidence type="ECO:0000313" key="6">
    <source>
        <dbReference type="EMBL" id="MCE0742749.1"/>
    </source>
</evidence>
<dbReference type="Gene3D" id="3.40.190.290">
    <property type="match status" value="1"/>
</dbReference>
<keyword evidence="7" id="KW-1185">Reference proteome</keyword>
<proteinExistence type="inferred from homology"/>
<dbReference type="Pfam" id="PF00126">
    <property type="entry name" value="HTH_1"/>
    <property type="match status" value="1"/>
</dbReference>
<feature type="domain" description="HTH lysR-type" evidence="5">
    <location>
        <begin position="30"/>
        <end position="87"/>
    </location>
</feature>
<evidence type="ECO:0000259" key="5">
    <source>
        <dbReference type="PROSITE" id="PS50931"/>
    </source>
</evidence>
<dbReference type="CDD" id="cd05466">
    <property type="entry name" value="PBP2_LTTR_substrate"/>
    <property type="match status" value="1"/>
</dbReference>
<evidence type="ECO:0000256" key="4">
    <source>
        <dbReference type="ARBA" id="ARBA00023163"/>
    </source>
</evidence>
<dbReference type="SUPFAM" id="SSF53850">
    <property type="entry name" value="Periplasmic binding protein-like II"/>
    <property type="match status" value="1"/>
</dbReference>